<feature type="domain" description="Gamma-glutamylcyclotransferase AIG2-like" evidence="1">
    <location>
        <begin position="8"/>
        <end position="129"/>
    </location>
</feature>
<keyword evidence="2" id="KW-0808">Transferase</keyword>
<comment type="caution">
    <text evidence="2">The sequence shown here is derived from an EMBL/GenBank/DDBJ whole genome shotgun (WGS) entry which is preliminary data.</text>
</comment>
<dbReference type="Gene3D" id="3.10.490.10">
    <property type="entry name" value="Gamma-glutamyl cyclotransferase-like"/>
    <property type="match status" value="1"/>
</dbReference>
<dbReference type="SUPFAM" id="SSF110857">
    <property type="entry name" value="Gamma-glutamyl cyclotransferase-like"/>
    <property type="match status" value="1"/>
</dbReference>
<keyword evidence="3" id="KW-1185">Reference proteome</keyword>
<dbReference type="InterPro" id="IPR013024">
    <property type="entry name" value="GGCT-like"/>
</dbReference>
<name>A0A7C9F3Y2_9BACT</name>
<dbReference type="InterPro" id="IPR009288">
    <property type="entry name" value="AIG2-like_dom"/>
</dbReference>
<dbReference type="GO" id="GO:0016740">
    <property type="term" value="F:transferase activity"/>
    <property type="evidence" value="ECO:0007669"/>
    <property type="project" value="UniProtKB-KW"/>
</dbReference>
<dbReference type="AlphaFoldDB" id="A0A7C9F3Y2"/>
<dbReference type="EMBL" id="WHLY01000002">
    <property type="protein sequence ID" value="MPR34465.1"/>
    <property type="molecule type" value="Genomic_DNA"/>
</dbReference>
<dbReference type="InterPro" id="IPR036568">
    <property type="entry name" value="GGCT-like_sf"/>
</dbReference>
<organism evidence="2 3">
    <name type="scientific">Salmonirosea aquatica</name>
    <dbReference type="NCBI Taxonomy" id="2654236"/>
    <lineage>
        <taxon>Bacteria</taxon>
        <taxon>Pseudomonadati</taxon>
        <taxon>Bacteroidota</taxon>
        <taxon>Cytophagia</taxon>
        <taxon>Cytophagales</taxon>
        <taxon>Spirosomataceae</taxon>
        <taxon>Salmonirosea</taxon>
    </lineage>
</organism>
<sequence>MEAQPPYLFVYGTLMRGFDNPFAARLRAHSAFIAEGFFSGKLYRISWYPGALYEPKGTLKVHGEIYQLLDFQKLIRELDEYEDVKEIESESLYLRRQVPVQTESGDVFLCWTYLYNQSLAEATPLPDGRFTV</sequence>
<evidence type="ECO:0000313" key="2">
    <source>
        <dbReference type="EMBL" id="MPR34465.1"/>
    </source>
</evidence>
<dbReference type="RefSeq" id="WP_152760708.1">
    <property type="nucleotide sequence ID" value="NZ_WHLY01000002.1"/>
</dbReference>
<dbReference type="Pfam" id="PF06094">
    <property type="entry name" value="GGACT"/>
    <property type="match status" value="1"/>
</dbReference>
<proteinExistence type="predicted"/>
<accession>A0A7C9F3Y2</accession>
<evidence type="ECO:0000313" key="3">
    <source>
        <dbReference type="Proteomes" id="UP000479293"/>
    </source>
</evidence>
<protein>
    <submittedName>
        <fullName evidence="2">Gamma-glutamylcyclotransferase</fullName>
    </submittedName>
</protein>
<reference evidence="2 3" key="1">
    <citation type="submission" date="2019-10" db="EMBL/GenBank/DDBJ databases">
        <title>Draft Genome Sequence of Cytophagaceae sp. SJW1-29.</title>
        <authorList>
            <person name="Choi A."/>
        </authorList>
    </citation>
    <scope>NUCLEOTIDE SEQUENCE [LARGE SCALE GENOMIC DNA]</scope>
    <source>
        <strain evidence="2 3">SJW1-29</strain>
    </source>
</reference>
<dbReference type="CDD" id="cd06661">
    <property type="entry name" value="GGCT_like"/>
    <property type="match status" value="1"/>
</dbReference>
<gene>
    <name evidence="2" type="ORF">GBK04_14150</name>
</gene>
<dbReference type="Proteomes" id="UP000479293">
    <property type="component" value="Unassembled WGS sequence"/>
</dbReference>
<evidence type="ECO:0000259" key="1">
    <source>
        <dbReference type="Pfam" id="PF06094"/>
    </source>
</evidence>